<dbReference type="PANTHER" id="PTHR11461:SF211">
    <property type="entry name" value="GH10112P-RELATED"/>
    <property type="match status" value="1"/>
</dbReference>
<keyword evidence="2" id="KW-0646">Protease inhibitor</keyword>
<comment type="caution">
    <text evidence="7">The sequence shown here is derived from an EMBL/GenBank/DDBJ whole genome shotgun (WGS) entry which is preliminary data.</text>
</comment>
<evidence type="ECO:0000256" key="1">
    <source>
        <dbReference type="ARBA" id="ARBA00009500"/>
    </source>
</evidence>
<dbReference type="PROSITE" id="PS00284">
    <property type="entry name" value="SERPIN"/>
    <property type="match status" value="1"/>
</dbReference>
<dbReference type="GO" id="GO:0005615">
    <property type="term" value="C:extracellular space"/>
    <property type="evidence" value="ECO:0007669"/>
    <property type="project" value="InterPro"/>
</dbReference>
<feature type="chain" id="PRO_5042911900" description="Serpin domain-containing protein" evidence="5">
    <location>
        <begin position="30"/>
        <end position="443"/>
    </location>
</feature>
<feature type="domain" description="Serpin" evidence="6">
    <location>
        <begin position="65"/>
        <end position="442"/>
    </location>
</feature>
<dbReference type="SUPFAM" id="SSF56574">
    <property type="entry name" value="Serpins"/>
    <property type="match status" value="1"/>
</dbReference>
<evidence type="ECO:0000313" key="8">
    <source>
        <dbReference type="Proteomes" id="UP001378592"/>
    </source>
</evidence>
<evidence type="ECO:0000256" key="3">
    <source>
        <dbReference type="ARBA" id="ARBA00022900"/>
    </source>
</evidence>
<proteinExistence type="inferred from homology"/>
<dbReference type="InterPro" id="IPR023796">
    <property type="entry name" value="Serpin_dom"/>
</dbReference>
<protein>
    <recommendedName>
        <fullName evidence="6">Serpin domain-containing protein</fullName>
    </recommendedName>
</protein>
<dbReference type="InterPro" id="IPR036186">
    <property type="entry name" value="Serpin_sf"/>
</dbReference>
<dbReference type="Gene3D" id="2.30.39.10">
    <property type="entry name" value="Alpha-1-antitrypsin, domain 1"/>
    <property type="match status" value="1"/>
</dbReference>
<dbReference type="Proteomes" id="UP001378592">
    <property type="component" value="Unassembled WGS sequence"/>
</dbReference>
<sequence length="443" mass="47670">MVHALSRRTGWLLLVAAVALPALAPGGVAAPQGAGGSSTAGPPAEPSLRDQAVGAIARASNLFARDLYQVLSKQTGNLLVSPLSASAVLALTWLGSARQTAQQLGSALHLPQDYQHVIYGYRALFNSFQARDSRVRLSLANRVFVRRGLGLREDFRRLANETFLAGADEVDFSRPADAAFALNEWVRVNTNGKIEELFSEDQLSESTTLLLANAVYFKGTWQTKFDSTLTSEQPFRTPKAMAAAAAAKAADPAKAGDALRSNARTVALMSVTGDFPYARLPDLEAQALRLPYVGDRVSMLVLLPDAVDGLPRLEAALSKLEVSTLLAQLHVEEVNVWLPRFSLHTTVPLNGALQELGLGGLFNGSADFSGIASSPIFMNEILQKATIEVNEEGTEASAATGGVFFLTAADLYNFFRADHPFMFFLLDDQTGTVLFQGRFVEPE</sequence>
<dbReference type="Gene3D" id="3.30.497.10">
    <property type="entry name" value="Antithrombin, subunit I, domain 2"/>
    <property type="match status" value="1"/>
</dbReference>
<organism evidence="7 8">
    <name type="scientific">Gryllus longicercus</name>
    <dbReference type="NCBI Taxonomy" id="2509291"/>
    <lineage>
        <taxon>Eukaryota</taxon>
        <taxon>Metazoa</taxon>
        <taxon>Ecdysozoa</taxon>
        <taxon>Arthropoda</taxon>
        <taxon>Hexapoda</taxon>
        <taxon>Insecta</taxon>
        <taxon>Pterygota</taxon>
        <taxon>Neoptera</taxon>
        <taxon>Polyneoptera</taxon>
        <taxon>Orthoptera</taxon>
        <taxon>Ensifera</taxon>
        <taxon>Gryllidea</taxon>
        <taxon>Grylloidea</taxon>
        <taxon>Gryllidae</taxon>
        <taxon>Gryllinae</taxon>
        <taxon>Gryllus</taxon>
    </lineage>
</organism>
<evidence type="ECO:0000313" key="7">
    <source>
        <dbReference type="EMBL" id="KAK7866096.1"/>
    </source>
</evidence>
<dbReference type="InterPro" id="IPR042178">
    <property type="entry name" value="Serpin_sf_1"/>
</dbReference>
<reference evidence="7 8" key="1">
    <citation type="submission" date="2024-03" db="EMBL/GenBank/DDBJ databases">
        <title>The genome assembly and annotation of the cricket Gryllus longicercus Weissman &amp; Gray.</title>
        <authorList>
            <person name="Szrajer S."/>
            <person name="Gray D."/>
            <person name="Ylla G."/>
        </authorList>
    </citation>
    <scope>NUCLEOTIDE SEQUENCE [LARGE SCALE GENOMIC DNA]</scope>
    <source>
        <strain evidence="7">DAG 2021-001</strain>
        <tissue evidence="7">Whole body minus gut</tissue>
    </source>
</reference>
<dbReference type="GO" id="GO:0004867">
    <property type="term" value="F:serine-type endopeptidase inhibitor activity"/>
    <property type="evidence" value="ECO:0007669"/>
    <property type="project" value="UniProtKB-KW"/>
</dbReference>
<dbReference type="SMART" id="SM00093">
    <property type="entry name" value="SERPIN"/>
    <property type="match status" value="1"/>
</dbReference>
<dbReference type="InterPro" id="IPR042185">
    <property type="entry name" value="Serpin_sf_2"/>
</dbReference>
<dbReference type="InterPro" id="IPR023795">
    <property type="entry name" value="Serpin_CS"/>
</dbReference>
<dbReference type="AlphaFoldDB" id="A0AAN9VNR5"/>
<dbReference type="PANTHER" id="PTHR11461">
    <property type="entry name" value="SERINE PROTEASE INHIBITOR, SERPIN"/>
    <property type="match status" value="1"/>
</dbReference>
<gene>
    <name evidence="7" type="ORF">R5R35_011614</name>
</gene>
<name>A0AAN9VNR5_9ORTH</name>
<evidence type="ECO:0000259" key="6">
    <source>
        <dbReference type="SMART" id="SM00093"/>
    </source>
</evidence>
<keyword evidence="5" id="KW-0732">Signal</keyword>
<evidence type="ECO:0000256" key="4">
    <source>
        <dbReference type="RuleBase" id="RU000411"/>
    </source>
</evidence>
<accession>A0AAN9VNR5</accession>
<keyword evidence="3" id="KW-0722">Serine protease inhibitor</keyword>
<dbReference type="InterPro" id="IPR000215">
    <property type="entry name" value="Serpin_fam"/>
</dbReference>
<dbReference type="EMBL" id="JAZDUA010000155">
    <property type="protein sequence ID" value="KAK7866096.1"/>
    <property type="molecule type" value="Genomic_DNA"/>
</dbReference>
<comment type="similarity">
    <text evidence="1 4">Belongs to the serpin family.</text>
</comment>
<dbReference type="CDD" id="cd19601">
    <property type="entry name" value="serpin42Da-like"/>
    <property type="match status" value="1"/>
</dbReference>
<keyword evidence="8" id="KW-1185">Reference proteome</keyword>
<dbReference type="Pfam" id="PF00079">
    <property type="entry name" value="Serpin"/>
    <property type="match status" value="1"/>
</dbReference>
<feature type="signal peptide" evidence="5">
    <location>
        <begin position="1"/>
        <end position="29"/>
    </location>
</feature>
<evidence type="ECO:0000256" key="2">
    <source>
        <dbReference type="ARBA" id="ARBA00022690"/>
    </source>
</evidence>
<evidence type="ECO:0000256" key="5">
    <source>
        <dbReference type="SAM" id="SignalP"/>
    </source>
</evidence>